<comment type="caution">
    <text evidence="1">The sequence shown here is derived from an EMBL/GenBank/DDBJ whole genome shotgun (WGS) entry which is preliminary data.</text>
</comment>
<evidence type="ECO:0000313" key="2">
    <source>
        <dbReference type="Proteomes" id="UP000887116"/>
    </source>
</evidence>
<keyword evidence="2" id="KW-1185">Reference proteome</keyword>
<accession>A0A8X6GW24</accession>
<sequence length="84" mass="9645">MLKSRILIVLRKLRVKVLDQQEWQFNQKSNDASNVETSNTDILLRYIREIDIEQSSIGDIRVAHCVLDDGTNIIMVVAYISPNS</sequence>
<gene>
    <name evidence="1" type="ORF">TNCT_288061</name>
</gene>
<proteinExistence type="predicted"/>
<reference evidence="1" key="1">
    <citation type="submission" date="2020-07" db="EMBL/GenBank/DDBJ databases">
        <title>Multicomponent nature underlies the extraordinary mechanical properties of spider dragline silk.</title>
        <authorList>
            <person name="Kono N."/>
            <person name="Nakamura H."/>
            <person name="Mori M."/>
            <person name="Yoshida Y."/>
            <person name="Ohtoshi R."/>
            <person name="Malay A.D."/>
            <person name="Moran D.A.P."/>
            <person name="Tomita M."/>
            <person name="Numata K."/>
            <person name="Arakawa K."/>
        </authorList>
    </citation>
    <scope>NUCLEOTIDE SEQUENCE</scope>
</reference>
<protein>
    <submittedName>
        <fullName evidence="1">Uncharacterized protein</fullName>
    </submittedName>
</protein>
<dbReference type="AlphaFoldDB" id="A0A8X6GW24"/>
<name>A0A8X6GW24_TRICU</name>
<dbReference type="Proteomes" id="UP000887116">
    <property type="component" value="Unassembled WGS sequence"/>
</dbReference>
<evidence type="ECO:0000313" key="1">
    <source>
        <dbReference type="EMBL" id="GFQ74874.1"/>
    </source>
</evidence>
<organism evidence="1 2">
    <name type="scientific">Trichonephila clavata</name>
    <name type="common">Joro spider</name>
    <name type="synonym">Nephila clavata</name>
    <dbReference type="NCBI Taxonomy" id="2740835"/>
    <lineage>
        <taxon>Eukaryota</taxon>
        <taxon>Metazoa</taxon>
        <taxon>Ecdysozoa</taxon>
        <taxon>Arthropoda</taxon>
        <taxon>Chelicerata</taxon>
        <taxon>Arachnida</taxon>
        <taxon>Araneae</taxon>
        <taxon>Araneomorphae</taxon>
        <taxon>Entelegynae</taxon>
        <taxon>Araneoidea</taxon>
        <taxon>Nephilidae</taxon>
        <taxon>Trichonephila</taxon>
    </lineage>
</organism>
<dbReference type="EMBL" id="BMAO01021485">
    <property type="protein sequence ID" value="GFQ74874.1"/>
    <property type="molecule type" value="Genomic_DNA"/>
</dbReference>